<dbReference type="RefSeq" id="WP_039120898.1">
    <property type="nucleotide sequence ID" value="NZ_AOJP01000020.1"/>
</dbReference>
<reference evidence="7 8" key="1">
    <citation type="submission" date="2013-08" db="EMBL/GenBank/DDBJ databases">
        <title>An opportunistic ruminal bacterium that causes liver abscesses in cattle.</title>
        <authorList>
            <person name="Benahmed F.H."/>
            <person name="Rasmussen M."/>
            <person name="Harbottle H."/>
            <person name="Soppet D."/>
            <person name="Nagaraja T.G."/>
            <person name="Davidson M."/>
        </authorList>
    </citation>
    <scope>NUCLEOTIDE SEQUENCE [LARGE SCALE GENOMIC DNA]</scope>
    <source>
        <strain evidence="7 8">B35</strain>
    </source>
</reference>
<feature type="binding site" evidence="6">
    <location>
        <begin position="163"/>
        <end position="168"/>
    </location>
    <ligand>
        <name>NAD(+)</name>
        <dbReference type="ChEBI" id="CHEBI:57540"/>
    </ligand>
</feature>
<dbReference type="PATRIC" id="fig|1226633.4.peg.71"/>
<gene>
    <name evidence="6" type="primary">nadK</name>
    <name evidence="7" type="ORF">C095_00395</name>
</gene>
<evidence type="ECO:0000313" key="7">
    <source>
        <dbReference type="EMBL" id="KID50315.1"/>
    </source>
</evidence>
<keyword evidence="2 6" id="KW-0418">Kinase</keyword>
<keyword evidence="4 6" id="KW-0520">NAD</keyword>
<dbReference type="PANTHER" id="PTHR20275:SF0">
    <property type="entry name" value="NAD KINASE"/>
    <property type="match status" value="1"/>
</dbReference>
<dbReference type="InterPro" id="IPR016064">
    <property type="entry name" value="NAD/diacylglycerol_kinase_sf"/>
</dbReference>
<dbReference type="EMBL" id="AUZI01000005">
    <property type="protein sequence ID" value="KID50315.1"/>
    <property type="molecule type" value="Genomic_DNA"/>
</dbReference>
<keyword evidence="6" id="KW-0067">ATP-binding</keyword>
<dbReference type="InterPro" id="IPR002504">
    <property type="entry name" value="NADK"/>
</dbReference>
<dbReference type="Proteomes" id="UP000031184">
    <property type="component" value="Unassembled WGS sequence"/>
</dbReference>
<keyword evidence="6" id="KW-0547">Nucleotide-binding</keyword>
<dbReference type="OrthoDB" id="9774737at2"/>
<comment type="caution">
    <text evidence="7">The sequence shown here is derived from an EMBL/GenBank/DDBJ whole genome shotgun (WGS) entry which is preliminary data.</text>
</comment>
<dbReference type="HAMAP" id="MF_00361">
    <property type="entry name" value="NAD_kinase"/>
    <property type="match status" value="1"/>
</dbReference>
<organism evidence="7 8">
    <name type="scientific">Fusobacterium necrophorum subsp. funduliforme B35</name>
    <dbReference type="NCBI Taxonomy" id="1226633"/>
    <lineage>
        <taxon>Bacteria</taxon>
        <taxon>Fusobacteriati</taxon>
        <taxon>Fusobacteriota</taxon>
        <taxon>Fusobacteriia</taxon>
        <taxon>Fusobacteriales</taxon>
        <taxon>Fusobacteriaceae</taxon>
        <taxon>Fusobacterium</taxon>
    </lineage>
</organism>
<dbReference type="GO" id="GO:0005737">
    <property type="term" value="C:cytoplasm"/>
    <property type="evidence" value="ECO:0007669"/>
    <property type="project" value="UniProtKB-SubCell"/>
</dbReference>
<feature type="binding site" evidence="6">
    <location>
        <begin position="52"/>
        <end position="53"/>
    </location>
    <ligand>
        <name>NAD(+)</name>
        <dbReference type="ChEBI" id="CHEBI:57540"/>
    </ligand>
</feature>
<dbReference type="GO" id="GO:0003951">
    <property type="term" value="F:NAD+ kinase activity"/>
    <property type="evidence" value="ECO:0007669"/>
    <property type="project" value="UniProtKB-UniRule"/>
</dbReference>
<feature type="binding site" evidence="6">
    <location>
        <position position="152"/>
    </location>
    <ligand>
        <name>NAD(+)</name>
        <dbReference type="ChEBI" id="CHEBI:57540"/>
    </ligand>
</feature>
<comment type="cofactor">
    <cofactor evidence="6">
        <name>a divalent metal cation</name>
        <dbReference type="ChEBI" id="CHEBI:60240"/>
    </cofactor>
</comment>
<evidence type="ECO:0000256" key="6">
    <source>
        <dbReference type="HAMAP-Rule" id="MF_00361"/>
    </source>
</evidence>
<dbReference type="SUPFAM" id="SSF111331">
    <property type="entry name" value="NAD kinase/diacylglycerol kinase-like"/>
    <property type="match status" value="1"/>
</dbReference>
<name>A0A017H2E6_9FUSO</name>
<feature type="binding site" evidence="6">
    <location>
        <begin position="121"/>
        <end position="122"/>
    </location>
    <ligand>
        <name>NAD(+)</name>
        <dbReference type="ChEBI" id="CHEBI:57540"/>
    </ligand>
</feature>
<dbReference type="AlphaFoldDB" id="A0A017H2E6"/>
<comment type="subcellular location">
    <subcellularLocation>
        <location evidence="6">Cytoplasm</location>
    </subcellularLocation>
</comment>
<dbReference type="GO" id="GO:0046872">
    <property type="term" value="F:metal ion binding"/>
    <property type="evidence" value="ECO:0007669"/>
    <property type="project" value="UniProtKB-UniRule"/>
</dbReference>
<feature type="active site" description="Proton acceptor" evidence="6">
    <location>
        <position position="52"/>
    </location>
</feature>
<evidence type="ECO:0000313" key="8">
    <source>
        <dbReference type="Proteomes" id="UP000031184"/>
    </source>
</evidence>
<dbReference type="EC" id="2.7.1.23" evidence="6"/>
<sequence length="266" mass="30149">MKKKVYLYYNTGKEIAQELYRKSLPFFEERGIEILPREREAEADFYVVIGGDGTLLTAFKTFVRTDIPIIAINAGQLGFLTEIKKEDMFQEYQNFLDGKFQSQVRHFLKVNIGGKIYRALNEVVITRESVIKNMVSLKVFSGDVFINHYQGDGIIIATPTGSTAYSLSAGGPIVSLPMRVYILTPIAPHNINMRPLVMDANSPLTVSLVEEEKAYCIIDGNNEKLLDGNDKIEISYSEETLILVVPNNRDYYSVIREKLKWGDKLC</sequence>
<dbReference type="GO" id="GO:0051287">
    <property type="term" value="F:NAD binding"/>
    <property type="evidence" value="ECO:0007669"/>
    <property type="project" value="UniProtKB-ARBA"/>
</dbReference>
<dbReference type="GO" id="GO:0006741">
    <property type="term" value="P:NADP+ biosynthetic process"/>
    <property type="evidence" value="ECO:0007669"/>
    <property type="project" value="UniProtKB-UniRule"/>
</dbReference>
<keyword evidence="6" id="KW-0963">Cytoplasm</keyword>
<evidence type="ECO:0000256" key="5">
    <source>
        <dbReference type="ARBA" id="ARBA00047925"/>
    </source>
</evidence>
<dbReference type="GO" id="GO:0019674">
    <property type="term" value="P:NAD+ metabolic process"/>
    <property type="evidence" value="ECO:0007669"/>
    <property type="project" value="InterPro"/>
</dbReference>
<dbReference type="Pfam" id="PF01513">
    <property type="entry name" value="NAD_kinase"/>
    <property type="match status" value="1"/>
</dbReference>
<comment type="catalytic activity">
    <reaction evidence="5 6">
        <text>NAD(+) + ATP = ADP + NADP(+) + H(+)</text>
        <dbReference type="Rhea" id="RHEA:18629"/>
        <dbReference type="ChEBI" id="CHEBI:15378"/>
        <dbReference type="ChEBI" id="CHEBI:30616"/>
        <dbReference type="ChEBI" id="CHEBI:57540"/>
        <dbReference type="ChEBI" id="CHEBI:58349"/>
        <dbReference type="ChEBI" id="CHEBI:456216"/>
        <dbReference type="EC" id="2.7.1.23"/>
    </reaction>
</comment>
<dbReference type="InterPro" id="IPR017437">
    <property type="entry name" value="ATP-NAD_kinase_PpnK-typ_C"/>
</dbReference>
<evidence type="ECO:0000256" key="2">
    <source>
        <dbReference type="ARBA" id="ARBA00022777"/>
    </source>
</evidence>
<evidence type="ECO:0000256" key="4">
    <source>
        <dbReference type="ARBA" id="ARBA00023027"/>
    </source>
</evidence>
<comment type="function">
    <text evidence="6">Involved in the regulation of the intracellular balance of NAD and NADP, and is a key enzyme in the biosynthesis of NADP. Catalyzes specifically the phosphorylation on 2'-hydroxyl of the adenosine moiety of NAD to yield NADP.</text>
</comment>
<keyword evidence="3 6" id="KW-0521">NADP</keyword>
<comment type="similarity">
    <text evidence="6">Belongs to the NAD kinase family.</text>
</comment>
<dbReference type="PANTHER" id="PTHR20275">
    <property type="entry name" value="NAD KINASE"/>
    <property type="match status" value="1"/>
</dbReference>
<accession>A0A017H2E6</accession>
<feature type="binding site" evidence="6">
    <location>
        <position position="187"/>
    </location>
    <ligand>
        <name>NAD(+)</name>
        <dbReference type="ChEBI" id="CHEBI:57540"/>
    </ligand>
</feature>
<dbReference type="InterPro" id="IPR017438">
    <property type="entry name" value="ATP-NAD_kinase_N"/>
</dbReference>
<dbReference type="Gene3D" id="3.40.50.10330">
    <property type="entry name" value="Probable inorganic polyphosphate/atp-NAD kinase, domain 1"/>
    <property type="match status" value="1"/>
</dbReference>
<dbReference type="GO" id="GO:0005524">
    <property type="term" value="F:ATP binding"/>
    <property type="evidence" value="ECO:0007669"/>
    <property type="project" value="UniProtKB-KW"/>
</dbReference>
<keyword evidence="1 6" id="KW-0808">Transferase</keyword>
<feature type="binding site" evidence="6">
    <location>
        <position position="221"/>
    </location>
    <ligand>
        <name>NAD(+)</name>
        <dbReference type="ChEBI" id="CHEBI:57540"/>
    </ligand>
</feature>
<proteinExistence type="inferred from homology"/>
<evidence type="ECO:0000256" key="1">
    <source>
        <dbReference type="ARBA" id="ARBA00022679"/>
    </source>
</evidence>
<comment type="caution">
    <text evidence="6">Lacks conserved residue(s) required for the propagation of feature annotation.</text>
</comment>
<evidence type="ECO:0000256" key="3">
    <source>
        <dbReference type="ARBA" id="ARBA00022857"/>
    </source>
</evidence>
<dbReference type="Gene3D" id="2.60.200.30">
    <property type="entry name" value="Probable inorganic polyphosphate/atp-NAD kinase, domain 2"/>
    <property type="match status" value="1"/>
</dbReference>
<protein>
    <recommendedName>
        <fullName evidence="6">NAD kinase</fullName>
        <ecNumber evidence="6">2.7.1.23</ecNumber>
    </recommendedName>
    <alternativeName>
        <fullName evidence="6">ATP-dependent NAD kinase</fullName>
    </alternativeName>
</protein>
<dbReference type="Pfam" id="PF20143">
    <property type="entry name" value="NAD_kinase_C"/>
    <property type="match status" value="1"/>
</dbReference>